<protein>
    <submittedName>
        <fullName evidence="2">Uncharacterized protein</fullName>
    </submittedName>
</protein>
<name>A0AAJ8C1G9_ASPNG</name>
<feature type="compositionally biased region" description="Basic and acidic residues" evidence="1">
    <location>
        <begin position="54"/>
        <end position="66"/>
    </location>
</feature>
<dbReference type="RefSeq" id="XP_059606271.1">
    <property type="nucleotide sequence ID" value="XM_059749738.1"/>
</dbReference>
<organism evidence="2">
    <name type="scientific">Aspergillus niger</name>
    <dbReference type="NCBI Taxonomy" id="5061"/>
    <lineage>
        <taxon>Eukaryota</taxon>
        <taxon>Fungi</taxon>
        <taxon>Dikarya</taxon>
        <taxon>Ascomycota</taxon>
        <taxon>Pezizomycotina</taxon>
        <taxon>Eurotiomycetes</taxon>
        <taxon>Eurotiomycetidae</taxon>
        <taxon>Eurotiales</taxon>
        <taxon>Aspergillaceae</taxon>
        <taxon>Aspergillus</taxon>
        <taxon>Aspergillus subgen. Circumdati</taxon>
    </lineage>
</organism>
<feature type="region of interest" description="Disordered" evidence="1">
    <location>
        <begin position="231"/>
        <end position="265"/>
    </location>
</feature>
<proteinExistence type="predicted"/>
<feature type="region of interest" description="Disordered" evidence="1">
    <location>
        <begin position="22"/>
        <end position="66"/>
    </location>
</feature>
<accession>A0AAJ8C1G9</accession>
<dbReference type="AlphaFoldDB" id="A0AAJ8C1G9"/>
<dbReference type="GeneID" id="84592018"/>
<reference evidence="2" key="1">
    <citation type="submission" date="2025-02" db="EMBL/GenBank/DDBJ databases">
        <authorList>
            <consortium name="NCBI Genome Project"/>
        </authorList>
    </citation>
    <scope>NUCLEOTIDE SEQUENCE</scope>
</reference>
<evidence type="ECO:0000256" key="1">
    <source>
        <dbReference type="SAM" id="MobiDB-lite"/>
    </source>
</evidence>
<evidence type="ECO:0000313" key="2">
    <source>
        <dbReference type="RefSeq" id="XP_059606271.1"/>
    </source>
</evidence>
<reference evidence="2" key="2">
    <citation type="submission" date="2025-08" db="UniProtKB">
        <authorList>
            <consortium name="RefSeq"/>
        </authorList>
    </citation>
    <scope>IDENTIFICATION</scope>
</reference>
<sequence>MNGANASSVSCRLQSPGLSFSADATTRRLGDSSGTTGRVQRRRHHPLAAGAGQIKKEKEKKQENAEAARGTAAMLLIGIELEPEDWVSSVLWIRPAVEIDVRVVSFICMQAILAPDVRMGSMRPPAGEGVDQAADVERENIGSKAEEEPATLVGVRGCPLLADGRVLLDLIPEFVARTVETDVLCCLMGWVKHENGELHAPETFQAAELEEATIPKSVSYRLHREMKRNLDRDGSEIGETETDQRKGLIPFSEKDSSNCSQDPADKDSLEMRFEVRYPCTDQIGGSFAVLSHILGGRRFRI</sequence>
<dbReference type="KEGG" id="ang:An09g03680"/>
<gene>
    <name evidence="2" type="ORF">An09g03680</name>
</gene>
<feature type="compositionally biased region" description="Basic and acidic residues" evidence="1">
    <location>
        <begin position="242"/>
        <end position="256"/>
    </location>
</feature>
<dbReference type="VEuPathDB" id="FungiDB:An09g03680"/>